<dbReference type="AlphaFoldDB" id="A0A3B1ANF7"/>
<dbReference type="PANTHER" id="PTHR37811:SF2">
    <property type="entry name" value="ABM DOMAIN-CONTAINING PROTEIN"/>
    <property type="match status" value="1"/>
</dbReference>
<gene>
    <name evidence="1" type="ORF">MNBD_GAMMA21-2319</name>
</gene>
<evidence type="ECO:0008006" key="2">
    <source>
        <dbReference type="Google" id="ProtNLM"/>
    </source>
</evidence>
<dbReference type="SUPFAM" id="SSF54909">
    <property type="entry name" value="Dimeric alpha+beta barrel"/>
    <property type="match status" value="1"/>
</dbReference>
<protein>
    <recommendedName>
        <fullName evidence="2">Antibiotic biosynthesis monooxygenase</fullName>
    </recommendedName>
</protein>
<dbReference type="EMBL" id="UOFR01000079">
    <property type="protein sequence ID" value="VAX00898.1"/>
    <property type="molecule type" value="Genomic_DNA"/>
</dbReference>
<name>A0A3B1ANF7_9ZZZZ</name>
<dbReference type="InterPro" id="IPR052936">
    <property type="entry name" value="Jasmonate_Hydroxylase-like"/>
</dbReference>
<proteinExistence type="predicted"/>
<organism evidence="1">
    <name type="scientific">hydrothermal vent metagenome</name>
    <dbReference type="NCBI Taxonomy" id="652676"/>
    <lineage>
        <taxon>unclassified sequences</taxon>
        <taxon>metagenomes</taxon>
        <taxon>ecological metagenomes</taxon>
    </lineage>
</organism>
<sequence length="109" mass="13249">MYAVIFTAERLVLDDEYNQTAEKMRTLAFEKYNCVDFQSLREGDKEITISYWKNLDDIHAWKQDKEHIQAQQSGRDKWYRHYDVKIVEILREYQEKRGSETEKRGSETY</sequence>
<reference evidence="1" key="1">
    <citation type="submission" date="2018-06" db="EMBL/GenBank/DDBJ databases">
        <authorList>
            <person name="Zhirakovskaya E."/>
        </authorList>
    </citation>
    <scope>NUCLEOTIDE SEQUENCE</scope>
</reference>
<dbReference type="InterPro" id="IPR011008">
    <property type="entry name" value="Dimeric_a/b-barrel"/>
</dbReference>
<evidence type="ECO:0000313" key="1">
    <source>
        <dbReference type="EMBL" id="VAX00898.1"/>
    </source>
</evidence>
<dbReference type="PANTHER" id="PTHR37811">
    <property type="entry name" value="BLL5343 PROTEIN"/>
    <property type="match status" value="1"/>
</dbReference>
<dbReference type="Gene3D" id="3.30.70.100">
    <property type="match status" value="1"/>
</dbReference>
<accession>A0A3B1ANF7</accession>